<dbReference type="InterPro" id="IPR011611">
    <property type="entry name" value="PfkB_dom"/>
</dbReference>
<dbReference type="OrthoDB" id="9795789at2"/>
<dbReference type="Pfam" id="PF00294">
    <property type="entry name" value="PfkB"/>
    <property type="match status" value="1"/>
</dbReference>
<protein>
    <recommendedName>
        <fullName evidence="3">Carbohydrate kinase PfkB domain-containing protein</fullName>
    </recommendedName>
</protein>
<dbReference type="PROSITE" id="PS00584">
    <property type="entry name" value="PFKB_KINASES_2"/>
    <property type="match status" value="1"/>
</dbReference>
<evidence type="ECO:0000256" key="1">
    <source>
        <dbReference type="ARBA" id="ARBA00022679"/>
    </source>
</evidence>
<evidence type="ECO:0000259" key="3">
    <source>
        <dbReference type="Pfam" id="PF00294"/>
    </source>
</evidence>
<name>A0A0F5QAY9_9HYPH</name>
<evidence type="ECO:0000313" key="4">
    <source>
        <dbReference type="EMBL" id="KKC38110.1"/>
    </source>
</evidence>
<accession>A0A0F5QAY9</accession>
<dbReference type="EMBL" id="LANJ01000016">
    <property type="protein sequence ID" value="KKC38110.1"/>
    <property type="molecule type" value="Genomic_DNA"/>
</dbReference>
<dbReference type="RefSeq" id="WP_046139132.1">
    <property type="nucleotide sequence ID" value="NZ_LANJ01000016.1"/>
</dbReference>
<dbReference type="STRING" id="1293439.WH87_10920"/>
<keyword evidence="5" id="KW-1185">Reference proteome</keyword>
<keyword evidence="2" id="KW-0418">Kinase</keyword>
<dbReference type="Gene3D" id="3.40.1190.20">
    <property type="match status" value="1"/>
</dbReference>
<dbReference type="Proteomes" id="UP000033411">
    <property type="component" value="Unassembled WGS sequence"/>
</dbReference>
<organism evidence="4 5">
    <name type="scientific">Devosia epidermidihirudinis</name>
    <dbReference type="NCBI Taxonomy" id="1293439"/>
    <lineage>
        <taxon>Bacteria</taxon>
        <taxon>Pseudomonadati</taxon>
        <taxon>Pseudomonadota</taxon>
        <taxon>Alphaproteobacteria</taxon>
        <taxon>Hyphomicrobiales</taxon>
        <taxon>Devosiaceae</taxon>
        <taxon>Devosia</taxon>
    </lineage>
</organism>
<dbReference type="GO" id="GO:0016301">
    <property type="term" value="F:kinase activity"/>
    <property type="evidence" value="ECO:0007669"/>
    <property type="project" value="UniProtKB-KW"/>
</dbReference>
<dbReference type="PATRIC" id="fig|1293439.3.peg.1773"/>
<dbReference type="PANTHER" id="PTHR10584:SF157">
    <property type="entry name" value="SULFOFRUCTOSE KINASE"/>
    <property type="match status" value="1"/>
</dbReference>
<feature type="domain" description="Carbohydrate kinase PfkB" evidence="3">
    <location>
        <begin position="6"/>
        <end position="289"/>
    </location>
</feature>
<dbReference type="PANTHER" id="PTHR10584">
    <property type="entry name" value="SUGAR KINASE"/>
    <property type="match status" value="1"/>
</dbReference>
<gene>
    <name evidence="4" type="ORF">WH87_10920</name>
</gene>
<dbReference type="SUPFAM" id="SSF53613">
    <property type="entry name" value="Ribokinase-like"/>
    <property type="match status" value="1"/>
</dbReference>
<reference evidence="4 5" key="1">
    <citation type="submission" date="2015-03" db="EMBL/GenBank/DDBJ databases">
        <authorList>
            <person name="Lepp D."/>
            <person name="Hassan Y.I."/>
            <person name="Li X.-Z."/>
            <person name="Zhou T."/>
        </authorList>
    </citation>
    <scope>NUCLEOTIDE SEQUENCE [LARGE SCALE GENOMIC DNA]</scope>
    <source>
        <strain evidence="4 5">E84</strain>
    </source>
</reference>
<dbReference type="InterPro" id="IPR029056">
    <property type="entry name" value="Ribokinase-like"/>
</dbReference>
<proteinExistence type="predicted"/>
<evidence type="ECO:0000256" key="2">
    <source>
        <dbReference type="ARBA" id="ARBA00022777"/>
    </source>
</evidence>
<dbReference type="AlphaFoldDB" id="A0A0F5QAY9"/>
<dbReference type="InterPro" id="IPR002173">
    <property type="entry name" value="Carboh/pur_kinase_PfkB_CS"/>
</dbReference>
<comment type="caution">
    <text evidence="4">The sequence shown here is derived from an EMBL/GenBank/DDBJ whole genome shotgun (WGS) entry which is preliminary data.</text>
</comment>
<keyword evidence="1" id="KW-0808">Transferase</keyword>
<dbReference type="GO" id="GO:0005829">
    <property type="term" value="C:cytosol"/>
    <property type="evidence" value="ECO:0007669"/>
    <property type="project" value="TreeGrafter"/>
</dbReference>
<evidence type="ECO:0000313" key="5">
    <source>
        <dbReference type="Proteomes" id="UP000033411"/>
    </source>
</evidence>
<sequence>MPSTPNIVFAGAATVDMIFSVDALPTGPGKVLPKALVQAAHGMATSAAIAAARLGGKTTLITRIGDDAVGDRFVADVQAEGVDCRFIRQYAGVPTPLSAVIVDESGERLIIPYYDRALGEDADWIPDDLITSADAVQVDVRWPTGATRVLKLARAAGKIAVLDADVGPADVITTLAELATHTVFSEPAALTLSNARTIPEAVQILTERFAGFVAVTAGPEGCFWVEDGVVRQARPPEVIAIDTLAAGDVFHGAFTLAIAEGKAIPAAIAFANAAAAIKCTVFGGRLGSPNRDAVLSLLAQTVSE</sequence>